<organism evidence="15 16">
    <name type="scientific">Pristionchus pacificus</name>
    <name type="common">Parasitic nematode worm</name>
    <dbReference type="NCBI Taxonomy" id="54126"/>
    <lineage>
        <taxon>Eukaryota</taxon>
        <taxon>Metazoa</taxon>
        <taxon>Ecdysozoa</taxon>
        <taxon>Nematoda</taxon>
        <taxon>Chromadorea</taxon>
        <taxon>Rhabditida</taxon>
        <taxon>Rhabditina</taxon>
        <taxon>Diplogasteromorpha</taxon>
        <taxon>Diplogasteroidea</taxon>
        <taxon>Neodiplogasteridae</taxon>
        <taxon>Pristionchus</taxon>
    </lineage>
</organism>
<evidence type="ECO:0000256" key="12">
    <source>
        <dbReference type="ARBA" id="ARBA00023136"/>
    </source>
</evidence>
<keyword evidence="5" id="KW-0444">Lipid biosynthesis</keyword>
<name>A0A2A6CLG2_PRIPA</name>
<evidence type="ECO:0000256" key="4">
    <source>
        <dbReference type="ARBA" id="ARBA00005420"/>
    </source>
</evidence>
<dbReference type="InterPro" id="IPR007130">
    <property type="entry name" value="DAGAT"/>
</dbReference>
<keyword evidence="16" id="KW-1185">Reference proteome</keyword>
<evidence type="ECO:0000256" key="11">
    <source>
        <dbReference type="ARBA" id="ARBA00023098"/>
    </source>
</evidence>
<keyword evidence="12 14" id="KW-0472">Membrane</keyword>
<dbReference type="GO" id="GO:0006071">
    <property type="term" value="P:glycerol metabolic process"/>
    <property type="evidence" value="ECO:0007669"/>
    <property type="project" value="UniProtKB-KW"/>
</dbReference>
<reference evidence="16" key="1">
    <citation type="journal article" date="2008" name="Nat. Genet.">
        <title>The Pristionchus pacificus genome provides a unique perspective on nematode lifestyle and parasitism.</title>
        <authorList>
            <person name="Dieterich C."/>
            <person name="Clifton S.W."/>
            <person name="Schuster L.N."/>
            <person name="Chinwalla A."/>
            <person name="Delehaunty K."/>
            <person name="Dinkelacker I."/>
            <person name="Fulton L."/>
            <person name="Fulton R."/>
            <person name="Godfrey J."/>
            <person name="Minx P."/>
            <person name="Mitreva M."/>
            <person name="Roeseler W."/>
            <person name="Tian H."/>
            <person name="Witte H."/>
            <person name="Yang S.P."/>
            <person name="Wilson R.K."/>
            <person name="Sommer R.J."/>
        </authorList>
    </citation>
    <scope>NUCLEOTIDE SEQUENCE [LARGE SCALE GENOMIC DNA]</scope>
    <source>
        <strain evidence="16">PS312</strain>
    </source>
</reference>
<evidence type="ECO:0000256" key="14">
    <source>
        <dbReference type="RuleBase" id="RU367023"/>
    </source>
</evidence>
<keyword evidence="13" id="KW-0012">Acyltransferase</keyword>
<keyword evidence="7 14" id="KW-0812">Transmembrane</keyword>
<evidence type="ECO:0000256" key="10">
    <source>
        <dbReference type="ARBA" id="ARBA00022989"/>
    </source>
</evidence>
<evidence type="ECO:0000256" key="13">
    <source>
        <dbReference type="ARBA" id="ARBA00023315"/>
    </source>
</evidence>
<dbReference type="PANTHER" id="PTHR12317:SF0">
    <property type="entry name" value="ACYLTRANSFERASE"/>
    <property type="match status" value="1"/>
</dbReference>
<evidence type="ECO:0000313" key="16">
    <source>
        <dbReference type="Proteomes" id="UP000005239"/>
    </source>
</evidence>
<keyword evidence="6 14" id="KW-0808">Transferase</keyword>
<dbReference type="GO" id="GO:0004144">
    <property type="term" value="F:diacylglycerol O-acyltransferase activity"/>
    <property type="evidence" value="ECO:0000318"/>
    <property type="project" value="GO_Central"/>
</dbReference>
<evidence type="ECO:0000256" key="5">
    <source>
        <dbReference type="ARBA" id="ARBA00022516"/>
    </source>
</evidence>
<evidence type="ECO:0000256" key="2">
    <source>
        <dbReference type="ARBA" id="ARBA00004771"/>
    </source>
</evidence>
<gene>
    <name evidence="15" type="primary">WBGene00112759</name>
</gene>
<dbReference type="GO" id="GO:0019432">
    <property type="term" value="P:triglyceride biosynthetic process"/>
    <property type="evidence" value="ECO:0000318"/>
    <property type="project" value="GO_Central"/>
</dbReference>
<evidence type="ECO:0000313" key="15">
    <source>
        <dbReference type="EnsemblMetazoa" id="PPA23205.1"/>
    </source>
</evidence>
<evidence type="ECO:0000256" key="1">
    <source>
        <dbReference type="ARBA" id="ARBA00004477"/>
    </source>
</evidence>
<keyword evidence="11" id="KW-0443">Lipid metabolism</keyword>
<accession>A0A8R1YJY0</accession>
<keyword evidence="10 14" id="KW-1133">Transmembrane helix</keyword>
<dbReference type="OrthoDB" id="264532at2759"/>
<dbReference type="AlphaFoldDB" id="A0A2A6CLG2"/>
<comment type="pathway">
    <text evidence="2">Glycerolipid metabolism; triacylglycerol biosynthesis.</text>
</comment>
<dbReference type="PANTHER" id="PTHR12317">
    <property type="entry name" value="DIACYLGLYCEROL O-ACYLTRANSFERASE"/>
    <property type="match status" value="1"/>
</dbReference>
<keyword evidence="9 14" id="KW-0256">Endoplasmic reticulum</keyword>
<evidence type="ECO:0000256" key="8">
    <source>
        <dbReference type="ARBA" id="ARBA00022798"/>
    </source>
</evidence>
<evidence type="ECO:0000256" key="9">
    <source>
        <dbReference type="ARBA" id="ARBA00022824"/>
    </source>
</evidence>
<comment type="similarity">
    <text evidence="4 14">Belongs to the diacylglycerol acyltransferase family.</text>
</comment>
<dbReference type="EC" id="2.3.1.-" evidence="14"/>
<accession>A0A2A6CLG2</accession>
<evidence type="ECO:0000256" key="3">
    <source>
        <dbReference type="ARBA" id="ARBA00005189"/>
    </source>
</evidence>
<dbReference type="Proteomes" id="UP000005239">
    <property type="component" value="Unassembled WGS sequence"/>
</dbReference>
<evidence type="ECO:0000256" key="6">
    <source>
        <dbReference type="ARBA" id="ARBA00022679"/>
    </source>
</evidence>
<sequence>MQQATSLPQSIIDWLKISGFVFYFCGFWLFAPPVIVCGSLYLLYVRLWACVPFVSAYLAWYYYSRDWPEKGCMPWKWFRRNAHFVRWGGEYFDYEIVKTEDVSADKNYLVGSHPHGMICLSLMLSYAARPSFGDLYKGMRGYCVTLAGQFQWPLRRELLMWMGLLENVAKFCDFSHCAGVGSASKKNFDYLFGQKNTGQTVIVVVGGLNESMMTCPGKYRLKLRDRKGFIRMAMSKGADLVPLYHFGENELFKPVTGICPKRMRNMQAHIMNKIGFCIPFFVGKSLFGLPWGGLVPIRNKIATVIGSRIHVEKNENPTEEQVDLLHAAYCEKLNDLFDTHKGNYGIGPEERLILY</sequence>
<dbReference type="EnsemblMetazoa" id="PPA23205.1">
    <property type="protein sequence ID" value="PPA23205.1"/>
    <property type="gene ID" value="WBGene00112759"/>
</dbReference>
<reference evidence="15" key="2">
    <citation type="submission" date="2022-06" db="UniProtKB">
        <authorList>
            <consortium name="EnsemblMetazoa"/>
        </authorList>
    </citation>
    <scope>IDENTIFICATION</scope>
    <source>
        <strain evidence="15">PS312</strain>
    </source>
</reference>
<dbReference type="GO" id="GO:0005789">
    <property type="term" value="C:endoplasmic reticulum membrane"/>
    <property type="evidence" value="ECO:0000318"/>
    <property type="project" value="GO_Central"/>
</dbReference>
<keyword evidence="8" id="KW-0319">Glycerol metabolism</keyword>
<dbReference type="Pfam" id="PF03982">
    <property type="entry name" value="DAGAT"/>
    <property type="match status" value="1"/>
</dbReference>
<comment type="subcellular location">
    <subcellularLocation>
        <location evidence="1 14">Endoplasmic reticulum membrane</location>
        <topology evidence="1 14">Multi-pass membrane protein</topology>
    </subcellularLocation>
</comment>
<proteinExistence type="inferred from homology"/>
<feature type="transmembrane region" description="Helical" evidence="14">
    <location>
        <begin position="12"/>
        <end position="31"/>
    </location>
</feature>
<comment type="pathway">
    <text evidence="3">Lipid metabolism.</text>
</comment>
<protein>
    <recommendedName>
        <fullName evidence="14">Acyltransferase</fullName>
        <ecNumber evidence="14">2.3.1.-</ecNumber>
    </recommendedName>
</protein>
<evidence type="ECO:0000256" key="7">
    <source>
        <dbReference type="ARBA" id="ARBA00022692"/>
    </source>
</evidence>
<feature type="transmembrane region" description="Helical" evidence="14">
    <location>
        <begin position="43"/>
        <end position="63"/>
    </location>
</feature>